<gene>
    <name evidence="2" type="ORF">ACFPOF_28070</name>
</gene>
<protein>
    <submittedName>
        <fullName evidence="2">S-layer homology domain-containing protein</fullName>
    </submittedName>
</protein>
<sequence length="53" mass="5779">MEEIPAWAKAAVAYVMQAGIMQGRYDNQFAPGDHVTRAEAVTALLNMLAQLSK</sequence>
<dbReference type="RefSeq" id="WP_378138824.1">
    <property type="nucleotide sequence ID" value="NZ_JBHSMI010000056.1"/>
</dbReference>
<evidence type="ECO:0000259" key="1">
    <source>
        <dbReference type="PROSITE" id="PS51272"/>
    </source>
</evidence>
<dbReference type="PROSITE" id="PS51272">
    <property type="entry name" value="SLH"/>
    <property type="match status" value="1"/>
</dbReference>
<reference evidence="3" key="1">
    <citation type="journal article" date="2019" name="Int. J. Syst. Evol. Microbiol.">
        <title>The Global Catalogue of Microorganisms (GCM) 10K type strain sequencing project: providing services to taxonomists for standard genome sequencing and annotation.</title>
        <authorList>
            <consortium name="The Broad Institute Genomics Platform"/>
            <consortium name="The Broad Institute Genome Sequencing Center for Infectious Disease"/>
            <person name="Wu L."/>
            <person name="Ma J."/>
        </authorList>
    </citation>
    <scope>NUCLEOTIDE SEQUENCE [LARGE SCALE GENOMIC DNA]</scope>
    <source>
        <strain evidence="3">CGMCC 1.18575</strain>
    </source>
</reference>
<accession>A0ABW0I287</accession>
<proteinExistence type="predicted"/>
<dbReference type="Pfam" id="PF00395">
    <property type="entry name" value="SLH"/>
    <property type="match status" value="1"/>
</dbReference>
<comment type="caution">
    <text evidence="2">The sequence shown here is derived from an EMBL/GenBank/DDBJ whole genome shotgun (WGS) entry which is preliminary data.</text>
</comment>
<organism evidence="2 3">
    <name type="scientific">Cohnella soli</name>
    <dbReference type="NCBI Taxonomy" id="425005"/>
    <lineage>
        <taxon>Bacteria</taxon>
        <taxon>Bacillati</taxon>
        <taxon>Bacillota</taxon>
        <taxon>Bacilli</taxon>
        <taxon>Bacillales</taxon>
        <taxon>Paenibacillaceae</taxon>
        <taxon>Cohnella</taxon>
    </lineage>
</organism>
<dbReference type="InterPro" id="IPR001119">
    <property type="entry name" value="SLH_dom"/>
</dbReference>
<feature type="domain" description="SLH" evidence="1">
    <location>
        <begin position="1"/>
        <end position="53"/>
    </location>
</feature>
<dbReference type="Proteomes" id="UP001596113">
    <property type="component" value="Unassembled WGS sequence"/>
</dbReference>
<name>A0ABW0I287_9BACL</name>
<keyword evidence="3" id="KW-1185">Reference proteome</keyword>
<evidence type="ECO:0000313" key="3">
    <source>
        <dbReference type="Proteomes" id="UP001596113"/>
    </source>
</evidence>
<dbReference type="EMBL" id="JBHSMI010000056">
    <property type="protein sequence ID" value="MFC5406607.1"/>
    <property type="molecule type" value="Genomic_DNA"/>
</dbReference>
<evidence type="ECO:0000313" key="2">
    <source>
        <dbReference type="EMBL" id="MFC5406607.1"/>
    </source>
</evidence>